<sequence>MEEEELPTGLKDTYEVLSASPTCFVLKNGEHESGRLLCSLWGLDSQEDKDEDICFDTLKTMCVPDSFHVWEHSNRCFKHDELADQARQRLAQN</sequence>
<gene>
    <name evidence="1" type="ORF">V5799_007976</name>
</gene>
<dbReference type="InterPro" id="IPR012674">
    <property type="entry name" value="Calycin"/>
</dbReference>
<evidence type="ECO:0000313" key="1">
    <source>
        <dbReference type="EMBL" id="KAK8785659.1"/>
    </source>
</evidence>
<protein>
    <submittedName>
        <fullName evidence="1">Uncharacterized protein</fullName>
    </submittedName>
</protein>
<dbReference type="AlphaFoldDB" id="A0AAQ4FEK9"/>
<reference evidence="1 2" key="1">
    <citation type="journal article" date="2023" name="Arcadia Sci">
        <title>De novo assembly of a long-read Amblyomma americanum tick genome.</title>
        <authorList>
            <person name="Chou S."/>
            <person name="Poskanzer K.E."/>
            <person name="Rollins M."/>
            <person name="Thuy-Boun P.S."/>
        </authorList>
    </citation>
    <scope>NUCLEOTIDE SEQUENCE [LARGE SCALE GENOMIC DNA]</scope>
    <source>
        <strain evidence="1">F_SG_1</strain>
        <tissue evidence="1">Salivary glands</tissue>
    </source>
</reference>
<name>A0AAQ4FEK9_AMBAM</name>
<keyword evidence="2" id="KW-1185">Reference proteome</keyword>
<comment type="caution">
    <text evidence="1">The sequence shown here is derived from an EMBL/GenBank/DDBJ whole genome shotgun (WGS) entry which is preliminary data.</text>
</comment>
<dbReference type="Proteomes" id="UP001321473">
    <property type="component" value="Unassembled WGS sequence"/>
</dbReference>
<evidence type="ECO:0000313" key="2">
    <source>
        <dbReference type="Proteomes" id="UP001321473"/>
    </source>
</evidence>
<proteinExistence type="predicted"/>
<dbReference type="EMBL" id="JARKHS020003341">
    <property type="protein sequence ID" value="KAK8785659.1"/>
    <property type="molecule type" value="Genomic_DNA"/>
</dbReference>
<accession>A0AAQ4FEK9</accession>
<dbReference type="Gene3D" id="2.40.128.20">
    <property type="match status" value="1"/>
</dbReference>
<organism evidence="1 2">
    <name type="scientific">Amblyomma americanum</name>
    <name type="common">Lone star tick</name>
    <dbReference type="NCBI Taxonomy" id="6943"/>
    <lineage>
        <taxon>Eukaryota</taxon>
        <taxon>Metazoa</taxon>
        <taxon>Ecdysozoa</taxon>
        <taxon>Arthropoda</taxon>
        <taxon>Chelicerata</taxon>
        <taxon>Arachnida</taxon>
        <taxon>Acari</taxon>
        <taxon>Parasitiformes</taxon>
        <taxon>Ixodida</taxon>
        <taxon>Ixodoidea</taxon>
        <taxon>Ixodidae</taxon>
        <taxon>Amblyomminae</taxon>
        <taxon>Amblyomma</taxon>
    </lineage>
</organism>